<evidence type="ECO:0000313" key="1">
    <source>
        <dbReference type="EMBL" id="GBM25447.1"/>
    </source>
</evidence>
<protein>
    <recommendedName>
        <fullName evidence="3">Pre-C2HC domain-containing protein</fullName>
    </recommendedName>
</protein>
<evidence type="ECO:0000313" key="2">
    <source>
        <dbReference type="Proteomes" id="UP000499080"/>
    </source>
</evidence>
<name>A0A4Y2E9I1_ARAVE</name>
<organism evidence="1 2">
    <name type="scientific">Araneus ventricosus</name>
    <name type="common">Orbweaver spider</name>
    <name type="synonym">Epeira ventricosa</name>
    <dbReference type="NCBI Taxonomy" id="182803"/>
    <lineage>
        <taxon>Eukaryota</taxon>
        <taxon>Metazoa</taxon>
        <taxon>Ecdysozoa</taxon>
        <taxon>Arthropoda</taxon>
        <taxon>Chelicerata</taxon>
        <taxon>Arachnida</taxon>
        <taxon>Araneae</taxon>
        <taxon>Araneomorphae</taxon>
        <taxon>Entelegynae</taxon>
        <taxon>Araneoidea</taxon>
        <taxon>Araneidae</taxon>
        <taxon>Araneus</taxon>
    </lineage>
</organism>
<accession>A0A4Y2E9I1</accession>
<reference evidence="1 2" key="1">
    <citation type="journal article" date="2019" name="Sci. Rep.">
        <title>Orb-weaving spider Araneus ventricosus genome elucidates the spidroin gene catalogue.</title>
        <authorList>
            <person name="Kono N."/>
            <person name="Nakamura H."/>
            <person name="Ohtoshi R."/>
            <person name="Moran D.A.P."/>
            <person name="Shinohara A."/>
            <person name="Yoshida Y."/>
            <person name="Fujiwara M."/>
            <person name="Mori M."/>
            <person name="Tomita M."/>
            <person name="Arakawa K."/>
        </authorList>
    </citation>
    <scope>NUCLEOTIDE SEQUENCE [LARGE SCALE GENOMIC DNA]</scope>
</reference>
<proteinExistence type="predicted"/>
<sequence>EHLLRENLSCNEISFSNIKTVRNNGIAITCRKEEDVQALLDKIENSESLNNVITARKPVKRHPSIIIYGIPDQTTNEEVQDSLRHHTGIDKDLKIRFKLRRRTQGTSHWVIETPSEEFKKTTSIKKLPINWSMHNIREFFHIKKMSEMSCLRPPFQFL</sequence>
<comment type="caution">
    <text evidence="1">The sequence shown here is derived from an EMBL/GenBank/DDBJ whole genome shotgun (WGS) entry which is preliminary data.</text>
</comment>
<dbReference type="OrthoDB" id="6431089at2759"/>
<dbReference type="Proteomes" id="UP000499080">
    <property type="component" value="Unassembled WGS sequence"/>
</dbReference>
<keyword evidence="2" id="KW-1185">Reference proteome</keyword>
<feature type="non-terminal residue" evidence="1">
    <location>
        <position position="1"/>
    </location>
</feature>
<dbReference type="EMBL" id="BGPR01169402">
    <property type="protein sequence ID" value="GBM25447.1"/>
    <property type="molecule type" value="Genomic_DNA"/>
</dbReference>
<dbReference type="AlphaFoldDB" id="A0A4Y2E9I1"/>
<gene>
    <name evidence="1" type="ORF">AVEN_235847_1</name>
</gene>
<evidence type="ECO:0008006" key="3">
    <source>
        <dbReference type="Google" id="ProtNLM"/>
    </source>
</evidence>